<dbReference type="PROSITE" id="PS51205">
    <property type="entry name" value="VPS9"/>
    <property type="match status" value="1"/>
</dbReference>
<dbReference type="InterPro" id="IPR037191">
    <property type="entry name" value="VPS9_dom_sf"/>
</dbReference>
<keyword evidence="4" id="KW-1185">Reference proteome</keyword>
<feature type="region of interest" description="Disordered" evidence="1">
    <location>
        <begin position="225"/>
        <end position="259"/>
    </location>
</feature>
<sequence length="838" mass="93665">MSTAASEVGAPWVWVTPDWAAHPVIENYYGHARRPRDNSFYDIMRSPTNTQPTRTLAEACNSYDKTDEEEDTVLGVESAQQMEGTHTFFRRSSVTERNDRLRQTGRGAVAVTATTRKLGSFSYSYTTETSEDIATASPYSTSTRGSGDFGALRHMRDDSGEAEEVPSAPPLSATERYATWNRQRQEQDATTDMVPIPNANGLRKKPIANDVVGLTLQAENPQGGVSILEDASSTYSSRRSSMSSMADSPLSRKPSTTGRLRTKLQDSLMQIDERIDFEVRLAREAYANMKNTRPPSARESLVWSLLCGARTASAASQSDGLEMLHEKLSITLHNRALNQLQRHRRHVRGILQIVTSHNPDLYLTEKQLDSFESADAMLANDIKYSTLQRQVEALKTSLVKRKDALRHARIKNGRECFESQRVKNAMLAKLLEAVSWYRLVQTNSREESASTSVGLSVEAASAGDITHAPGDSGEELSHGPPSSKSSSSILSVSRSLQELQVERILNVLAGEDFYSDYSDLMCQPDWWEIAQAHFENLIFSRADSRLCQWLNRISKDVAGVSHEAIEEDTFGLEEKQKGSSGTKGSAQLFDTIPDWAKDPQPEQIIDFVDRFTRRVRKEFDVPCDVSKSLQSFVQRTVYPRLALLCFNQKSTIDCQRRDKLWRKRCTELSGVPMENLTVSSDLAGKIRANLPNRRVPGGRAYFIRAIDAFNCMTSLVPCDLLDELMYGVIILHHEAALVLGTTQFSVETFFPLLAYVLLHCQLPTIHAQLHLLENFAITNSNVNGEESYYVYCVHAAIEYVCNSAGLNTIEKKPKDESTAADVEAEPLEQKREALVTTQ</sequence>
<dbReference type="AlphaFoldDB" id="A0A8K1CLG0"/>
<dbReference type="InterPro" id="IPR003123">
    <property type="entry name" value="VPS9"/>
</dbReference>
<feature type="domain" description="VPS9" evidence="2">
    <location>
        <begin position="655"/>
        <end position="809"/>
    </location>
</feature>
<proteinExistence type="predicted"/>
<evidence type="ECO:0000313" key="3">
    <source>
        <dbReference type="EMBL" id="TMW64508.1"/>
    </source>
</evidence>
<reference evidence="3" key="1">
    <citation type="submission" date="2019-03" db="EMBL/GenBank/DDBJ databases">
        <title>Long read genome sequence of the mycoparasitic Pythium oligandrum ATCC 38472 isolated from sugarbeet rhizosphere.</title>
        <authorList>
            <person name="Gaulin E."/>
        </authorList>
    </citation>
    <scope>NUCLEOTIDE SEQUENCE</scope>
    <source>
        <strain evidence="3">ATCC 38472_TT</strain>
    </source>
</reference>
<dbReference type="Proteomes" id="UP000794436">
    <property type="component" value="Unassembled WGS sequence"/>
</dbReference>
<feature type="region of interest" description="Disordered" evidence="1">
    <location>
        <begin position="812"/>
        <end position="838"/>
    </location>
</feature>
<dbReference type="SUPFAM" id="SSF109993">
    <property type="entry name" value="VPS9 domain"/>
    <property type="match status" value="1"/>
</dbReference>
<dbReference type="Gene3D" id="1.20.1050.80">
    <property type="entry name" value="VPS9 domain"/>
    <property type="match status" value="1"/>
</dbReference>
<gene>
    <name evidence="3" type="ORF">Poli38472_011388</name>
</gene>
<feature type="region of interest" description="Disordered" evidence="1">
    <location>
        <begin position="464"/>
        <end position="488"/>
    </location>
</feature>
<evidence type="ECO:0000259" key="2">
    <source>
        <dbReference type="PROSITE" id="PS51205"/>
    </source>
</evidence>
<dbReference type="EMBL" id="SPLM01000039">
    <property type="protein sequence ID" value="TMW64508.1"/>
    <property type="molecule type" value="Genomic_DNA"/>
</dbReference>
<feature type="compositionally biased region" description="Basic and acidic residues" evidence="1">
    <location>
        <begin position="827"/>
        <end position="838"/>
    </location>
</feature>
<feature type="compositionally biased region" description="Low complexity" evidence="1">
    <location>
        <begin position="230"/>
        <end position="248"/>
    </location>
</feature>
<comment type="caution">
    <text evidence="3">The sequence shown here is derived from an EMBL/GenBank/DDBJ whole genome shotgun (WGS) entry which is preliminary data.</text>
</comment>
<name>A0A8K1CLG0_PYTOL</name>
<organism evidence="3 4">
    <name type="scientific">Pythium oligandrum</name>
    <name type="common">Mycoparasitic fungus</name>
    <dbReference type="NCBI Taxonomy" id="41045"/>
    <lineage>
        <taxon>Eukaryota</taxon>
        <taxon>Sar</taxon>
        <taxon>Stramenopiles</taxon>
        <taxon>Oomycota</taxon>
        <taxon>Peronosporomycetes</taxon>
        <taxon>Pythiales</taxon>
        <taxon>Pythiaceae</taxon>
        <taxon>Pythium</taxon>
    </lineage>
</organism>
<dbReference type="Pfam" id="PF02204">
    <property type="entry name" value="VPS9"/>
    <property type="match status" value="1"/>
</dbReference>
<protein>
    <recommendedName>
        <fullName evidence="2">VPS9 domain-containing protein</fullName>
    </recommendedName>
</protein>
<evidence type="ECO:0000313" key="4">
    <source>
        <dbReference type="Proteomes" id="UP000794436"/>
    </source>
</evidence>
<evidence type="ECO:0000256" key="1">
    <source>
        <dbReference type="SAM" id="MobiDB-lite"/>
    </source>
</evidence>
<accession>A0A8K1CLG0</accession>
<dbReference type="OrthoDB" id="157835at2759"/>